<keyword evidence="1" id="KW-0813">Transport</keyword>
<evidence type="ECO:0000256" key="2">
    <source>
        <dbReference type="ARBA" id="ARBA00022741"/>
    </source>
</evidence>
<keyword evidence="2" id="KW-0547">Nucleotide-binding</keyword>
<proteinExistence type="predicted"/>
<dbReference type="Gene3D" id="3.40.50.300">
    <property type="entry name" value="P-loop containing nucleotide triphosphate hydrolases"/>
    <property type="match status" value="1"/>
</dbReference>
<organism evidence="5 6">
    <name type="scientific">Phycicoccus sonneratiae</name>
    <dbReference type="NCBI Taxonomy" id="2807628"/>
    <lineage>
        <taxon>Bacteria</taxon>
        <taxon>Bacillati</taxon>
        <taxon>Actinomycetota</taxon>
        <taxon>Actinomycetes</taxon>
        <taxon>Micrococcales</taxon>
        <taxon>Intrasporangiaceae</taxon>
        <taxon>Phycicoccus</taxon>
    </lineage>
</organism>
<keyword evidence="3 5" id="KW-0067">ATP-binding</keyword>
<evidence type="ECO:0000259" key="4">
    <source>
        <dbReference type="PROSITE" id="PS50893"/>
    </source>
</evidence>
<reference evidence="5" key="1">
    <citation type="submission" date="2021-02" db="EMBL/GenBank/DDBJ databases">
        <title>Phycicoccus sp. MQZ13P-5T, whole genome shotgun sequence.</title>
        <authorList>
            <person name="Tuo L."/>
        </authorList>
    </citation>
    <scope>NUCLEOTIDE SEQUENCE</scope>
    <source>
        <strain evidence="5">MQZ13P-5</strain>
    </source>
</reference>
<dbReference type="InterPro" id="IPR003593">
    <property type="entry name" value="AAA+_ATPase"/>
</dbReference>
<keyword evidence="6" id="KW-1185">Reference proteome</keyword>
<dbReference type="InterPro" id="IPR032823">
    <property type="entry name" value="BCA_ABC_TP_C"/>
</dbReference>
<feature type="domain" description="ABC transporter" evidence="4">
    <location>
        <begin position="1"/>
        <end position="240"/>
    </location>
</feature>
<accession>A0ABS2CI16</accession>
<name>A0ABS2CI16_9MICO</name>
<evidence type="ECO:0000256" key="3">
    <source>
        <dbReference type="ARBA" id="ARBA00022840"/>
    </source>
</evidence>
<dbReference type="CDD" id="cd03219">
    <property type="entry name" value="ABC_Mj1267_LivG_branched"/>
    <property type="match status" value="1"/>
</dbReference>
<dbReference type="SMART" id="SM00382">
    <property type="entry name" value="AAA"/>
    <property type="match status" value="1"/>
</dbReference>
<dbReference type="GO" id="GO:0005524">
    <property type="term" value="F:ATP binding"/>
    <property type="evidence" value="ECO:0007669"/>
    <property type="project" value="UniProtKB-KW"/>
</dbReference>
<dbReference type="SUPFAM" id="SSF52540">
    <property type="entry name" value="P-loop containing nucleoside triphosphate hydrolases"/>
    <property type="match status" value="1"/>
</dbReference>
<dbReference type="Pfam" id="PF00005">
    <property type="entry name" value="ABC_tran"/>
    <property type="match status" value="1"/>
</dbReference>
<dbReference type="PANTHER" id="PTHR45772">
    <property type="entry name" value="CONSERVED COMPONENT OF ABC TRANSPORTER FOR NATURAL AMINO ACIDS-RELATED"/>
    <property type="match status" value="1"/>
</dbReference>
<dbReference type="InterPro" id="IPR003439">
    <property type="entry name" value="ABC_transporter-like_ATP-bd"/>
</dbReference>
<dbReference type="InterPro" id="IPR027417">
    <property type="entry name" value="P-loop_NTPase"/>
</dbReference>
<comment type="caution">
    <text evidence="5">The sequence shown here is derived from an EMBL/GenBank/DDBJ whole genome shotgun (WGS) entry which is preliminary data.</text>
</comment>
<evidence type="ECO:0000256" key="1">
    <source>
        <dbReference type="ARBA" id="ARBA00022448"/>
    </source>
</evidence>
<dbReference type="Proteomes" id="UP001430172">
    <property type="component" value="Unassembled WGS sequence"/>
</dbReference>
<dbReference type="Pfam" id="PF12399">
    <property type="entry name" value="BCA_ABC_TP_C"/>
    <property type="match status" value="1"/>
</dbReference>
<evidence type="ECO:0000313" key="6">
    <source>
        <dbReference type="Proteomes" id="UP001430172"/>
    </source>
</evidence>
<dbReference type="EMBL" id="JAFDVD010000005">
    <property type="protein sequence ID" value="MBM6399517.1"/>
    <property type="molecule type" value="Genomic_DNA"/>
</dbReference>
<gene>
    <name evidence="5" type="ORF">JQN70_03875</name>
</gene>
<protein>
    <submittedName>
        <fullName evidence="5">ABC transporter ATP-binding protein</fullName>
    </submittedName>
</protein>
<sequence length="249" mass="27401">MRFGGLTAVGDVSMRVHDGEIVGLIGPNGAGKTTFFNCLTGMYIPTEGRVTLAGEQLPPKPLKVVRAGMARTFQNIRLFGNMTALENVMVGRYCRTSSMALTSVLRGPKFRREESATRERAQELLDYVGLGKSTELLARNLPYGDQRRLEIARALATDPQILLLDEPTAGMNPKETEETMHLIFKIRDSGLAVVVIEHDMRFIFNLCDRVLCLVRGSVLVEGTPGEVQSDPRVIEAYIGGDDADEEEDA</sequence>
<dbReference type="PROSITE" id="PS50893">
    <property type="entry name" value="ABC_TRANSPORTER_2"/>
    <property type="match status" value="1"/>
</dbReference>
<dbReference type="PANTHER" id="PTHR45772:SF7">
    <property type="entry name" value="AMINO ACID ABC TRANSPORTER ATP-BINDING PROTEIN"/>
    <property type="match status" value="1"/>
</dbReference>
<dbReference type="InterPro" id="IPR051120">
    <property type="entry name" value="ABC_AA/LPS_Transport"/>
</dbReference>
<evidence type="ECO:0000313" key="5">
    <source>
        <dbReference type="EMBL" id="MBM6399517.1"/>
    </source>
</evidence>